<organism evidence="1 2">
    <name type="scientific">Sphingomonas gellani</name>
    <dbReference type="NCBI Taxonomy" id="1166340"/>
    <lineage>
        <taxon>Bacteria</taxon>
        <taxon>Pseudomonadati</taxon>
        <taxon>Pseudomonadota</taxon>
        <taxon>Alphaproteobacteria</taxon>
        <taxon>Sphingomonadales</taxon>
        <taxon>Sphingomonadaceae</taxon>
        <taxon>Sphingomonas</taxon>
    </lineage>
</organism>
<keyword evidence="2" id="KW-1185">Reference proteome</keyword>
<evidence type="ECO:0000313" key="1">
    <source>
        <dbReference type="EMBL" id="SEN63636.1"/>
    </source>
</evidence>
<name>A0A1H8I6A8_9SPHN</name>
<dbReference type="STRING" id="1166340.SAMN05192583_3213"/>
<protein>
    <submittedName>
        <fullName evidence="1">Methyltransferase FkbM domain-containing protein</fullName>
    </submittedName>
</protein>
<dbReference type="EMBL" id="FOCF01000009">
    <property type="protein sequence ID" value="SEN63636.1"/>
    <property type="molecule type" value="Genomic_DNA"/>
</dbReference>
<dbReference type="InterPro" id="IPR026913">
    <property type="entry name" value="METTL24"/>
</dbReference>
<dbReference type="PANTHER" id="PTHR32026:SF10">
    <property type="entry name" value="METHYLTRANSFERASE-LIKE PROTEIN 24-RELATED"/>
    <property type="match status" value="1"/>
</dbReference>
<dbReference type="GO" id="GO:0032259">
    <property type="term" value="P:methylation"/>
    <property type="evidence" value="ECO:0007669"/>
    <property type="project" value="UniProtKB-KW"/>
</dbReference>
<reference evidence="2" key="1">
    <citation type="submission" date="2016-10" db="EMBL/GenBank/DDBJ databases">
        <authorList>
            <person name="Varghese N."/>
            <person name="Submissions S."/>
        </authorList>
    </citation>
    <scope>NUCLEOTIDE SEQUENCE [LARGE SCALE GENOMIC DNA]</scope>
    <source>
        <strain evidence="2">S6-262</strain>
    </source>
</reference>
<evidence type="ECO:0000313" key="2">
    <source>
        <dbReference type="Proteomes" id="UP000199206"/>
    </source>
</evidence>
<keyword evidence="1" id="KW-0808">Transferase</keyword>
<gene>
    <name evidence="1" type="ORF">SAMN05192583_3213</name>
</gene>
<accession>A0A1H8I6A8</accession>
<dbReference type="GO" id="GO:0008168">
    <property type="term" value="F:methyltransferase activity"/>
    <property type="evidence" value="ECO:0007669"/>
    <property type="project" value="UniProtKB-KW"/>
</dbReference>
<dbReference type="PANTHER" id="PTHR32026">
    <property type="entry name" value="METHYLTRANSFERASE-LIKE PROTEIN 24"/>
    <property type="match status" value="1"/>
</dbReference>
<sequence>MLHDLNPQSTLMAQGALRMLRPHRLAGAEKVRVGRFFDGGYAMVDRFEGIEAAYSLGINDDVSWDLDMAARGIPVFQYDPTIPQLPEDHELFQWKPVWIGGTVDAETNTETLESLIRQNGHENNHDLILKCDIEGGEWPLLQRTPNRVLRQFRQMVFEIHNLGYLANGVDGNNVRKAFLNLTASHYVVHVHGNNFGGWQVVGGIPVPGVIEVTMVRKDEGTFAVSDEVFPTPLDMPCNSNEADLFLGRFEF</sequence>
<dbReference type="AlphaFoldDB" id="A0A1H8I6A8"/>
<proteinExistence type="predicted"/>
<keyword evidence="1" id="KW-0489">Methyltransferase</keyword>
<dbReference type="Proteomes" id="UP000199206">
    <property type="component" value="Unassembled WGS sequence"/>
</dbReference>